<dbReference type="InterPro" id="IPR010982">
    <property type="entry name" value="Lambda_DNA-bd_dom_sf"/>
</dbReference>
<dbReference type="Pfam" id="PF01381">
    <property type="entry name" value="HTH_3"/>
    <property type="match status" value="1"/>
</dbReference>
<dbReference type="AlphaFoldDB" id="A0A6G8F2K6"/>
<dbReference type="SUPFAM" id="SSF47413">
    <property type="entry name" value="lambda repressor-like DNA-binding domains"/>
    <property type="match status" value="1"/>
</dbReference>
<evidence type="ECO:0000313" key="2">
    <source>
        <dbReference type="EMBL" id="QIM10483.1"/>
    </source>
</evidence>
<sequence length="134" mass="15322">MNNTNQSARRRFDADFTVGARIRQMRNLLGRSQMDVATALGLTFQQLQKYEKGTNRISAGRLHQLAVEYDCPVAWFFGNYDNSGATPLTDEELDFLRLLRSCNAEGRQIVFKLLENYRSPAILKQTNSDLTKTK</sequence>
<dbReference type="InterPro" id="IPR001387">
    <property type="entry name" value="Cro/C1-type_HTH"/>
</dbReference>
<feature type="domain" description="HTH cro/C1-type" evidence="1">
    <location>
        <begin position="22"/>
        <end position="76"/>
    </location>
</feature>
<proteinExistence type="predicted"/>
<reference evidence="2" key="1">
    <citation type="journal article" date="2020" name="J. ISSAAS">
        <title>Lactobacilli and other gastrointestinal microbiota of Peromyscus leucopus, reservoir host for agents of Lyme disease and other zoonoses in North America.</title>
        <authorList>
            <person name="Milovic A."/>
            <person name="Bassam K."/>
            <person name="Shao H."/>
            <person name="Chatzistamou I."/>
            <person name="Tufts D.M."/>
            <person name="Diuk-Wasser M."/>
            <person name="Barbour A.G."/>
        </authorList>
    </citation>
    <scope>NUCLEOTIDE SEQUENCE</scope>
    <source>
        <strain evidence="2">LL90</strain>
    </source>
</reference>
<organism evidence="2">
    <name type="scientific">uncultured Alphaproteobacteria bacterium</name>
    <dbReference type="NCBI Taxonomy" id="91750"/>
    <lineage>
        <taxon>Bacteria</taxon>
        <taxon>Pseudomonadati</taxon>
        <taxon>Pseudomonadota</taxon>
        <taxon>Alphaproteobacteria</taxon>
        <taxon>environmental samples</taxon>
    </lineage>
</organism>
<dbReference type="SMART" id="SM00530">
    <property type="entry name" value="HTH_XRE"/>
    <property type="match status" value="1"/>
</dbReference>
<dbReference type="PROSITE" id="PS50943">
    <property type="entry name" value="HTH_CROC1"/>
    <property type="match status" value="1"/>
</dbReference>
<dbReference type="GO" id="GO:0003677">
    <property type="term" value="F:DNA binding"/>
    <property type="evidence" value="ECO:0007669"/>
    <property type="project" value="InterPro"/>
</dbReference>
<dbReference type="EMBL" id="MN990730">
    <property type="protein sequence ID" value="QIM10483.1"/>
    <property type="molecule type" value="Genomic_DNA"/>
</dbReference>
<dbReference type="Gene3D" id="1.10.260.40">
    <property type="entry name" value="lambda repressor-like DNA-binding domains"/>
    <property type="match status" value="1"/>
</dbReference>
<name>A0A6G8F2K6_9PROT</name>
<dbReference type="CDD" id="cd00093">
    <property type="entry name" value="HTH_XRE"/>
    <property type="match status" value="1"/>
</dbReference>
<protein>
    <recommendedName>
        <fullName evidence="1">HTH cro/C1-type domain-containing protein</fullName>
    </recommendedName>
</protein>
<gene>
    <name evidence="2" type="ORF">PlAlph_3750</name>
</gene>
<accession>A0A6G8F2K6</accession>
<evidence type="ECO:0000259" key="1">
    <source>
        <dbReference type="PROSITE" id="PS50943"/>
    </source>
</evidence>